<proteinExistence type="predicted"/>
<comment type="caution">
    <text evidence="2">The sequence shown here is derived from an EMBL/GenBank/DDBJ whole genome shotgun (WGS) entry which is preliminary data.</text>
</comment>
<evidence type="ECO:0000259" key="1">
    <source>
        <dbReference type="Pfam" id="PF12728"/>
    </source>
</evidence>
<protein>
    <submittedName>
        <fullName evidence="2">Helix-turn-helix domain-containing protein</fullName>
    </submittedName>
</protein>
<dbReference type="EMBL" id="WCTY01000005">
    <property type="protein sequence ID" value="KAB4186703.1"/>
    <property type="molecule type" value="Genomic_DNA"/>
</dbReference>
<name>A0A7J5HAI5_BACUN</name>
<dbReference type="RefSeq" id="WP_120128914.1">
    <property type="nucleotide sequence ID" value="NZ_WCTY01000005.1"/>
</dbReference>
<gene>
    <name evidence="2" type="ORF">GAQ44_03765</name>
</gene>
<evidence type="ECO:0000313" key="3">
    <source>
        <dbReference type="Proteomes" id="UP000487221"/>
    </source>
</evidence>
<dbReference type="AlphaFoldDB" id="A0A7J5HAI5"/>
<reference evidence="2 3" key="1">
    <citation type="journal article" date="2019" name="Nat. Med.">
        <title>A library of human gut bacterial isolates paired with longitudinal multiomics data enables mechanistic microbiome research.</title>
        <authorList>
            <person name="Poyet M."/>
            <person name="Groussin M."/>
            <person name="Gibbons S.M."/>
            <person name="Avila-Pacheco J."/>
            <person name="Jiang X."/>
            <person name="Kearney S.M."/>
            <person name="Perrotta A.R."/>
            <person name="Berdy B."/>
            <person name="Zhao S."/>
            <person name="Lieberman T.D."/>
            <person name="Swanson P.K."/>
            <person name="Smith M."/>
            <person name="Roesemann S."/>
            <person name="Alexander J.E."/>
            <person name="Rich S.A."/>
            <person name="Livny J."/>
            <person name="Vlamakis H."/>
            <person name="Clish C."/>
            <person name="Bullock K."/>
            <person name="Deik A."/>
            <person name="Scott J."/>
            <person name="Pierce K.A."/>
            <person name="Xavier R.J."/>
            <person name="Alm E.J."/>
        </authorList>
    </citation>
    <scope>NUCLEOTIDE SEQUENCE [LARGE SCALE GENOMIC DNA]</scope>
    <source>
        <strain evidence="2 3">BIOML-A19</strain>
    </source>
</reference>
<accession>A0A7J5HAI5</accession>
<dbReference type="Pfam" id="PF12728">
    <property type="entry name" value="HTH_17"/>
    <property type="match status" value="1"/>
</dbReference>
<feature type="domain" description="Helix-turn-helix" evidence="1">
    <location>
        <begin position="106"/>
        <end position="152"/>
    </location>
</feature>
<dbReference type="InterPro" id="IPR041657">
    <property type="entry name" value="HTH_17"/>
</dbReference>
<sequence length="157" mass="18052">MKRKTGKLEDDLKPLYENLLDLVLKSNPSDFGSSTFTSGYFVLEDKLSELTTEQKIERCKHVCEFSISLLSASQRLLLEIVDEQSKELTRKMSAPITVEKKKQTFNSKEAQEITGIKSKDTINKYLNNGKIKGKKDARGQWIIQREDLMEYVGHDNF</sequence>
<evidence type="ECO:0000313" key="2">
    <source>
        <dbReference type="EMBL" id="KAB4186703.1"/>
    </source>
</evidence>
<organism evidence="2 3">
    <name type="scientific">Bacteroides uniformis</name>
    <dbReference type="NCBI Taxonomy" id="820"/>
    <lineage>
        <taxon>Bacteria</taxon>
        <taxon>Pseudomonadati</taxon>
        <taxon>Bacteroidota</taxon>
        <taxon>Bacteroidia</taxon>
        <taxon>Bacteroidales</taxon>
        <taxon>Bacteroidaceae</taxon>
        <taxon>Bacteroides</taxon>
    </lineage>
</organism>
<dbReference type="Proteomes" id="UP000487221">
    <property type="component" value="Unassembled WGS sequence"/>
</dbReference>